<proteinExistence type="predicted"/>
<dbReference type="PANTHER" id="PTHR39369:SF6">
    <property type="entry name" value="LIN-24 (TWENTY-FOUR) LIKE"/>
    <property type="match status" value="1"/>
</dbReference>
<organism evidence="1">
    <name type="scientific">Arion vulgaris</name>
    <dbReference type="NCBI Taxonomy" id="1028688"/>
    <lineage>
        <taxon>Eukaryota</taxon>
        <taxon>Metazoa</taxon>
        <taxon>Spiralia</taxon>
        <taxon>Lophotrochozoa</taxon>
        <taxon>Mollusca</taxon>
        <taxon>Gastropoda</taxon>
        <taxon>Heterobranchia</taxon>
        <taxon>Euthyneura</taxon>
        <taxon>Panpulmonata</taxon>
        <taxon>Eupulmonata</taxon>
        <taxon>Stylommatophora</taxon>
        <taxon>Helicina</taxon>
        <taxon>Arionoidea</taxon>
        <taxon>Arionidae</taxon>
        <taxon>Arion</taxon>
    </lineage>
</organism>
<dbReference type="Gene3D" id="2.170.15.10">
    <property type="entry name" value="Proaerolysin, chain A, domain 3"/>
    <property type="match status" value="1"/>
</dbReference>
<dbReference type="CDD" id="cd20237">
    <property type="entry name" value="PFM_LIN24-like"/>
    <property type="match status" value="1"/>
</dbReference>
<name>A0A0B6Z824_9EUPU</name>
<reference evidence="1" key="1">
    <citation type="submission" date="2014-12" db="EMBL/GenBank/DDBJ databases">
        <title>Insight into the proteome of Arion vulgaris.</title>
        <authorList>
            <person name="Aradska J."/>
            <person name="Bulat T."/>
            <person name="Smidak R."/>
            <person name="Sarate P."/>
            <person name="Gangsoo J."/>
            <person name="Sialana F."/>
            <person name="Bilban M."/>
            <person name="Lubec G."/>
        </authorList>
    </citation>
    <scope>NUCLEOTIDE SEQUENCE</scope>
    <source>
        <tissue evidence="1">Skin</tissue>
    </source>
</reference>
<evidence type="ECO:0000313" key="1">
    <source>
        <dbReference type="EMBL" id="CEK64678.1"/>
    </source>
</evidence>
<gene>
    <name evidence="1" type="primary">ORF52524</name>
</gene>
<dbReference type="PANTHER" id="PTHR39369">
    <property type="entry name" value="LIN-24 (TWENTY-FOUR) LIKE"/>
    <property type="match status" value="1"/>
</dbReference>
<sequence length="319" mass="36507">MCTALLELDEVIRRHAWNLLKKKSNFFRRAFLTEEDYVCEIDWSSLSIEHRLVKFTPKEKEGTVIETNWGNVATGSRWVSLWSCDFDNKADSKQNHTFRGSRDTTTWVDVDLTQCYTINKEVSVEVNLPQNFSKFRAGRDNSLSLNKVKGQVFKERLTWEVNSQVEVLPSWRARAQLLAKEECSAMEFEIRTTFFNPKGTVPVTFIRKTDKRSVYFVEIDNLQEAFQLEEKGGALKQEEKACVEVMMEASISKDGDESSAAHPQIVTKGSCVCLSWSDQKVDIKTSPLSIDESAYDADDNTSSQTVNNISERQFTVKSF</sequence>
<dbReference type="EMBL" id="HACG01017813">
    <property type="protein sequence ID" value="CEK64678.1"/>
    <property type="molecule type" value="Transcribed_RNA"/>
</dbReference>
<protein>
    <submittedName>
        <fullName evidence="1">Uncharacterized protein</fullName>
    </submittedName>
</protein>
<dbReference type="AlphaFoldDB" id="A0A0B6Z824"/>
<accession>A0A0B6Z824</accession>